<dbReference type="Proteomes" id="UP000502006">
    <property type="component" value="Chromosome"/>
</dbReference>
<sequence>MPGNIDAALIKAEQDALRLQQQAEQEAAMKVALPLRFAQNMAAFRQYIPHIADMYEDYQPARPFKFFCSENGQPNLAWLDDDVAVYGAEPYLICETLVKEFMEKGGLSRFSFSQEANPLGFMHVEYLNKLNAYLDDISEREERLGQVPHEVPSALIFGVGLGYHLGYLYERCKIGTLFLFEPDLDLFYASLFCFDWAPLLTYLYQENLGLHILLGQDEETIVKDFASAIHSRGSFLIANAFIMWGYQNDKIKKLIEKVQQEYYLLVMGWGFFDDNLIALSHTINNIERGVPFLQKDRRVSPQYQRTPVFIVANGPSLDESIAVIERNKDKAVIISCGSAISALHRVGIKPDIHVETERTKIVYDFLVNLEDPEYLRDVLFLSTDVIHPDCATLFNRSALGFKFSEPGGALYQNFFYQLDPRAVLGGVNPLVGNIGISAPVHLGFKQLYLFGLDNGYKHKGHHHSRLSSYYNDEENAGALGEMMYGDSLWQREGNFGGTVISNAMFDTSRRVMEQVLANNDEVRCFNCSDGARIANTRALPSGEISLSQPVNKAALLDEIAALCTPIPLSKDDFSSLLDVEFFNIFVDKMMDEWRQPLSSRNELNQLMLRNFGYLAQIAATRQQHISQTMVGSMNYVFTLLSSILYSFEGEEETLALMKPAIELWLEFLGKVREMYPRALDSVDMIDNEVMALFRKKTVKS</sequence>
<dbReference type="AlphaFoldDB" id="A0AAE7AJW8"/>
<evidence type="ECO:0000259" key="2">
    <source>
        <dbReference type="Pfam" id="PF20157"/>
    </source>
</evidence>
<dbReference type="InterPro" id="IPR002826">
    <property type="entry name" value="MptE-like"/>
</dbReference>
<name>A0AAE7AJW8_AERME</name>
<dbReference type="InterPro" id="IPR045376">
    <property type="entry name" value="Maf_N"/>
</dbReference>
<feature type="domain" description="6-hydroxymethylpterin diphosphokinase MptE-like" evidence="1">
    <location>
        <begin position="298"/>
        <end position="457"/>
    </location>
</feature>
<dbReference type="Pfam" id="PF01973">
    <property type="entry name" value="MptE-like"/>
    <property type="match status" value="1"/>
</dbReference>
<evidence type="ECO:0000259" key="1">
    <source>
        <dbReference type="Pfam" id="PF01973"/>
    </source>
</evidence>
<organism evidence="3 4">
    <name type="scientific">Aeromonas media</name>
    <dbReference type="NCBI Taxonomy" id="651"/>
    <lineage>
        <taxon>Bacteria</taxon>
        <taxon>Pseudomonadati</taxon>
        <taxon>Pseudomonadota</taxon>
        <taxon>Gammaproteobacteria</taxon>
        <taxon>Aeromonadales</taxon>
        <taxon>Aeromonadaceae</taxon>
        <taxon>Aeromonas</taxon>
    </lineage>
</organism>
<dbReference type="PANTHER" id="PTHR41786">
    <property type="entry name" value="MOTILITY ACCESSORY FACTOR MAF"/>
    <property type="match status" value="1"/>
</dbReference>
<evidence type="ECO:0000313" key="4">
    <source>
        <dbReference type="Proteomes" id="UP000502006"/>
    </source>
</evidence>
<protein>
    <submittedName>
        <fullName evidence="3">DUF115 domain-containing protein</fullName>
    </submittedName>
</protein>
<dbReference type="EMBL" id="CP038444">
    <property type="protein sequence ID" value="QJT31163.1"/>
    <property type="molecule type" value="Genomic_DNA"/>
</dbReference>
<accession>A0AAE7AJW8</accession>
<proteinExistence type="predicted"/>
<dbReference type="Pfam" id="PF20157">
    <property type="entry name" value="Maf_flag10_N"/>
    <property type="match status" value="1"/>
</dbReference>
<dbReference type="PANTHER" id="PTHR41786:SF1">
    <property type="entry name" value="6-HYDROXYMETHYLPTERIN DIPHOSPHOKINASE MPTE-LIKE DOMAIN-CONTAINING PROTEIN"/>
    <property type="match status" value="1"/>
</dbReference>
<reference evidence="3 4" key="1">
    <citation type="submission" date="2019-03" db="EMBL/GenBank/DDBJ databases">
        <title>Novel transposon Tn6433 accelerates the dissemination of tet(E) in Aeromonas from aerobic biofilm under oxytetracycline stress.</title>
        <authorList>
            <person name="Shi Y."/>
            <person name="Tian Z."/>
            <person name="Zhang Y."/>
            <person name="Zhang H."/>
            <person name="Yang M."/>
        </authorList>
    </citation>
    <scope>NUCLEOTIDE SEQUENCE [LARGE SCALE GENOMIC DNA]</scope>
    <source>
        <strain evidence="3 4">T5-8</strain>
    </source>
</reference>
<gene>
    <name evidence="3" type="ORF">E4186_13945</name>
</gene>
<evidence type="ECO:0000313" key="3">
    <source>
        <dbReference type="EMBL" id="QJT31163.1"/>
    </source>
</evidence>
<feature type="domain" description="Glycosyltransferase Maf N-terminal" evidence="2">
    <location>
        <begin position="36"/>
        <end position="267"/>
    </location>
</feature>
<dbReference type="RefSeq" id="WP_171269066.1">
    <property type="nucleotide sequence ID" value="NZ_CP038444.1"/>
</dbReference>